<dbReference type="Pfam" id="PF05003">
    <property type="entry name" value="DUF668"/>
    <property type="match status" value="1"/>
</dbReference>
<reference evidence="4" key="1">
    <citation type="journal article" date="2021" name="Front. Plant Sci.">
        <title>Chromosome-Scale Genome Assembly for Chinese Sour Jujube and Insights Into Its Genome Evolution and Domestication Signature.</title>
        <authorList>
            <person name="Shen L.-Y."/>
            <person name="Luo H."/>
            <person name="Wang X.-L."/>
            <person name="Wang X.-M."/>
            <person name="Qiu X.-J."/>
            <person name="Liu H."/>
            <person name="Zhou S.-S."/>
            <person name="Jia K.-H."/>
            <person name="Nie S."/>
            <person name="Bao Y.-T."/>
            <person name="Zhang R.-G."/>
            <person name="Yun Q.-Z."/>
            <person name="Chai Y.-H."/>
            <person name="Lu J.-Y."/>
            <person name="Li Y."/>
            <person name="Zhao S.-W."/>
            <person name="Mao J.-F."/>
            <person name="Jia S.-G."/>
            <person name="Mao Y.-M."/>
        </authorList>
    </citation>
    <scope>NUCLEOTIDE SEQUENCE</scope>
    <source>
        <strain evidence="4">AT0</strain>
        <tissue evidence="4">Leaf</tissue>
    </source>
</reference>
<evidence type="ECO:0000313" key="4">
    <source>
        <dbReference type="EMBL" id="KAH7524910.1"/>
    </source>
</evidence>
<feature type="domain" description="DUF668" evidence="2">
    <location>
        <begin position="360"/>
        <end position="456"/>
    </location>
</feature>
<dbReference type="Proteomes" id="UP000813462">
    <property type="component" value="Unassembled WGS sequence"/>
</dbReference>
<evidence type="ECO:0000259" key="2">
    <source>
        <dbReference type="Pfam" id="PF05003"/>
    </source>
</evidence>
<dbReference type="PANTHER" id="PTHR31730">
    <property type="entry name" value="OS01G0873900 PROTEIN"/>
    <property type="match status" value="1"/>
</dbReference>
<evidence type="ECO:0000256" key="1">
    <source>
        <dbReference type="SAM" id="MobiDB-lite"/>
    </source>
</evidence>
<comment type="caution">
    <text evidence="4">The sequence shown here is derived from an EMBL/GenBank/DDBJ whole genome shotgun (WGS) entry which is preliminary data.</text>
</comment>
<proteinExistence type="predicted"/>
<organism evidence="4 5">
    <name type="scientific">Ziziphus jujuba var. spinosa</name>
    <dbReference type="NCBI Taxonomy" id="714518"/>
    <lineage>
        <taxon>Eukaryota</taxon>
        <taxon>Viridiplantae</taxon>
        <taxon>Streptophyta</taxon>
        <taxon>Embryophyta</taxon>
        <taxon>Tracheophyta</taxon>
        <taxon>Spermatophyta</taxon>
        <taxon>Magnoliopsida</taxon>
        <taxon>eudicotyledons</taxon>
        <taxon>Gunneridae</taxon>
        <taxon>Pentapetalae</taxon>
        <taxon>rosids</taxon>
        <taxon>fabids</taxon>
        <taxon>Rosales</taxon>
        <taxon>Rhamnaceae</taxon>
        <taxon>Paliureae</taxon>
        <taxon>Ziziphus</taxon>
    </lineage>
</organism>
<dbReference type="Pfam" id="PF11961">
    <property type="entry name" value="DUF3475"/>
    <property type="match status" value="1"/>
</dbReference>
<feature type="region of interest" description="Disordered" evidence="1">
    <location>
        <begin position="529"/>
        <end position="548"/>
    </location>
</feature>
<dbReference type="EMBL" id="JAEACU010000006">
    <property type="protein sequence ID" value="KAH7524910.1"/>
    <property type="molecule type" value="Genomic_DNA"/>
</dbReference>
<dbReference type="InterPro" id="IPR021864">
    <property type="entry name" value="DUF3475"/>
</dbReference>
<evidence type="ECO:0000313" key="5">
    <source>
        <dbReference type="Proteomes" id="UP000813462"/>
    </source>
</evidence>
<dbReference type="AlphaFoldDB" id="A0A978VAH5"/>
<dbReference type="InterPro" id="IPR007700">
    <property type="entry name" value="DUF668"/>
</dbReference>
<accession>A0A978VAH5</accession>
<protein>
    <recommendedName>
        <fullName evidence="6">Protein PSK SIMULATOR 1-like</fullName>
    </recommendedName>
</protein>
<feature type="region of interest" description="Disordered" evidence="1">
    <location>
        <begin position="1"/>
        <end position="31"/>
    </location>
</feature>
<dbReference type="PANTHER" id="PTHR31730:SF32">
    <property type="entry name" value="PROTEIN PSK SIMULATOR 1"/>
    <property type="match status" value="1"/>
</dbReference>
<name>A0A978VAH5_ZIZJJ</name>
<feature type="compositionally biased region" description="Polar residues" evidence="1">
    <location>
        <begin position="529"/>
        <end position="545"/>
    </location>
</feature>
<dbReference type="GO" id="GO:0045927">
    <property type="term" value="P:positive regulation of growth"/>
    <property type="evidence" value="ECO:0007669"/>
    <property type="project" value="InterPro"/>
</dbReference>
<feature type="domain" description="DUF3475" evidence="3">
    <location>
        <begin position="140"/>
        <end position="196"/>
    </location>
</feature>
<evidence type="ECO:0000259" key="3">
    <source>
        <dbReference type="Pfam" id="PF11961"/>
    </source>
</evidence>
<sequence>MGGGIRMKARGSTVDLFRESPPHSNGHSSPEYGGLPFEAGCRICPSLVADGTINQLCPPFSFPWVDTVSDGLVPIDTNDGIPCLPKQSAVSKVSEVRSFFGRARSAGFEKAVEVLDTLGSSMSNLSLSSGETGKKTKISILAFEVAKAIIKGAKLMNSLSKDNVKHLKEVVLQSEGVKSLVSTDMDELLKIVAADKREELDSFSREVARFGNLCKASEWHNLDRYFEKLCTKLPPWKHSKEESELAMQQLMEWVQYTAELFNQLRELEMCEHNYLQKLQEEDGSNAAQKGEIAYLRGALKNQRKHVSSLKKKSLWSKIFEEVIPKLVDIVHFLHLEIHEAFGNSDGDKSVEVYQSNRKMLGPAGIAFNYASIITKVDALDFVELISENYQVPRSRSSPMHPNMRRDLYHLLPHDIKSALRVSLRSFQAEEEFIPAIKAEMDKTLLWLVPLACNTTKSLHSFNWVGEWANERLNMNQKTSGRHDVLRIETLYHADKEKTKTCILELLVWLHHLISQVKFGNDGIWSTVKSSTCSPNHEKSQSSTHRPNYLSPMLTDKDEEMLQDVKNKKFIPGISKSQKFDASKTRLSKYDRLSKSSRDSPTSETMKDPLNIGWQSCAPVVDFDIDRIRALDVIDGLDTF</sequence>
<gene>
    <name evidence="4" type="ORF">FEM48_Zijuj06G0169500</name>
</gene>
<dbReference type="InterPro" id="IPR045021">
    <property type="entry name" value="PSI1/2/3"/>
</dbReference>
<evidence type="ECO:0008006" key="6">
    <source>
        <dbReference type="Google" id="ProtNLM"/>
    </source>
</evidence>